<dbReference type="GO" id="GO:0042910">
    <property type="term" value="F:xenobiotic transmembrane transporter activity"/>
    <property type="evidence" value="ECO:0007669"/>
    <property type="project" value="TreeGrafter"/>
</dbReference>
<keyword evidence="1" id="KW-0812">Transmembrane</keyword>
<sequence length="134" mass="14556">GFIALAGVAVEIGVIMLVYLNQSYVKMTDDFKQKHELPTIESLRLAVLNGAGMRVRPIMMTAATIVFGLLPILYGTGTGSEVMSRIAAPMVGGMISAVLLTLLIVPATYYLWRSNGIRKNLKLRSSELKTEGIK</sequence>
<feature type="non-terminal residue" evidence="2">
    <location>
        <position position="1"/>
    </location>
</feature>
<dbReference type="SUPFAM" id="SSF82866">
    <property type="entry name" value="Multidrug efflux transporter AcrB transmembrane domain"/>
    <property type="match status" value="1"/>
</dbReference>
<reference evidence="2" key="1">
    <citation type="submission" date="2018-06" db="EMBL/GenBank/DDBJ databases">
        <authorList>
            <person name="Zhirakovskaya E."/>
        </authorList>
    </citation>
    <scope>NUCLEOTIDE SEQUENCE</scope>
</reference>
<protein>
    <submittedName>
        <fullName evidence="2">Cobalt-zinc-cadmium resistance protein CzcA Cation efflux system protein CusA</fullName>
    </submittedName>
</protein>
<dbReference type="InterPro" id="IPR001036">
    <property type="entry name" value="Acrflvin-R"/>
</dbReference>
<dbReference type="Pfam" id="PF00873">
    <property type="entry name" value="ACR_tran"/>
    <property type="match status" value="1"/>
</dbReference>
<feature type="transmembrane region" description="Helical" evidence="1">
    <location>
        <begin position="58"/>
        <end position="74"/>
    </location>
</feature>
<name>A0A3B0V1C9_9ZZZZ</name>
<dbReference type="PANTHER" id="PTHR32063:SF19">
    <property type="entry name" value="CATION EFFLUX SYSTEM PROTEIN CUSA"/>
    <property type="match status" value="1"/>
</dbReference>
<feature type="transmembrane region" description="Helical" evidence="1">
    <location>
        <begin position="6"/>
        <end position="25"/>
    </location>
</feature>
<keyword evidence="1" id="KW-1133">Transmembrane helix</keyword>
<dbReference type="PANTHER" id="PTHR32063">
    <property type="match status" value="1"/>
</dbReference>
<dbReference type="Gene3D" id="1.20.1640.10">
    <property type="entry name" value="Multidrug efflux transporter AcrB transmembrane domain"/>
    <property type="match status" value="1"/>
</dbReference>
<accession>A0A3B0V1C9</accession>
<dbReference type="AlphaFoldDB" id="A0A3B0V1C9"/>
<evidence type="ECO:0000256" key="1">
    <source>
        <dbReference type="SAM" id="Phobius"/>
    </source>
</evidence>
<keyword evidence="1" id="KW-0472">Membrane</keyword>
<evidence type="ECO:0000313" key="2">
    <source>
        <dbReference type="EMBL" id="VAW37298.1"/>
    </source>
</evidence>
<dbReference type="EMBL" id="UOEW01000164">
    <property type="protein sequence ID" value="VAW37298.1"/>
    <property type="molecule type" value="Genomic_DNA"/>
</dbReference>
<feature type="transmembrane region" description="Helical" evidence="1">
    <location>
        <begin position="86"/>
        <end position="112"/>
    </location>
</feature>
<proteinExistence type="predicted"/>
<dbReference type="GO" id="GO:0005886">
    <property type="term" value="C:plasma membrane"/>
    <property type="evidence" value="ECO:0007669"/>
    <property type="project" value="TreeGrafter"/>
</dbReference>
<organism evidence="2">
    <name type="scientific">hydrothermal vent metagenome</name>
    <dbReference type="NCBI Taxonomy" id="652676"/>
    <lineage>
        <taxon>unclassified sequences</taxon>
        <taxon>metagenomes</taxon>
        <taxon>ecological metagenomes</taxon>
    </lineage>
</organism>
<gene>
    <name evidence="2" type="ORF">MNBD_GAMMA01-1551</name>
</gene>